<name>A0A0U5B7T7_9BACL</name>
<dbReference type="InterPro" id="IPR003029">
    <property type="entry name" value="S1_domain"/>
</dbReference>
<comment type="cofactor">
    <cofactor evidence="1">
        <name>Mg(2+)</name>
        <dbReference type="ChEBI" id="CHEBI:18420"/>
    </cofactor>
</comment>
<proteinExistence type="predicted"/>
<reference evidence="6 7" key="1">
    <citation type="submission" date="2015-12" db="EMBL/GenBank/DDBJ databases">
        <title>Genome sequence of Aneurinibacillus soli.</title>
        <authorList>
            <person name="Lee J.S."/>
            <person name="Lee K.C."/>
            <person name="Kim K.K."/>
            <person name="Lee B.W."/>
        </authorList>
    </citation>
    <scope>NUCLEOTIDE SEQUENCE [LARGE SCALE GENOMIC DNA]</scope>
    <source>
        <strain evidence="6 7">CB4</strain>
    </source>
</reference>
<dbReference type="InterPro" id="IPR012340">
    <property type="entry name" value="NA-bd_OB-fold"/>
</dbReference>
<organism evidence="6 7">
    <name type="scientific">Aneurinibacillus soli</name>
    <dbReference type="NCBI Taxonomy" id="1500254"/>
    <lineage>
        <taxon>Bacteria</taxon>
        <taxon>Bacillati</taxon>
        <taxon>Bacillota</taxon>
        <taxon>Bacilli</taxon>
        <taxon>Bacillales</taxon>
        <taxon>Paenibacillaceae</taxon>
        <taxon>Aneurinibacillus group</taxon>
        <taxon>Aneurinibacillus</taxon>
    </lineage>
</organism>
<dbReference type="PROSITE" id="PS50126">
    <property type="entry name" value="S1"/>
    <property type="match status" value="1"/>
</dbReference>
<dbReference type="Proteomes" id="UP000217696">
    <property type="component" value="Chromosome"/>
</dbReference>
<dbReference type="RefSeq" id="WP_096464004.1">
    <property type="nucleotide sequence ID" value="NZ_AP017312.1"/>
</dbReference>
<keyword evidence="3 6" id="KW-0378">Hydrolase</keyword>
<dbReference type="CDD" id="cd04453">
    <property type="entry name" value="S1_RNase_E"/>
    <property type="match status" value="1"/>
</dbReference>
<dbReference type="Gene3D" id="2.40.50.140">
    <property type="entry name" value="Nucleic acid-binding proteins"/>
    <property type="match status" value="1"/>
</dbReference>
<dbReference type="Gene3D" id="3.40.1260.20">
    <property type="entry name" value="Ribonuclease E, catalytic domain"/>
    <property type="match status" value="1"/>
</dbReference>
<dbReference type="Pfam" id="PF10150">
    <property type="entry name" value="RNase_E_G"/>
    <property type="match status" value="1"/>
</dbReference>
<accession>A0A0U5B7T7</accession>
<dbReference type="AlphaFoldDB" id="A0A0U5B7T7"/>
<keyword evidence="4" id="KW-0460">Magnesium</keyword>
<dbReference type="GO" id="GO:0005737">
    <property type="term" value="C:cytoplasm"/>
    <property type="evidence" value="ECO:0007669"/>
    <property type="project" value="TreeGrafter"/>
</dbReference>
<dbReference type="EMBL" id="AP017312">
    <property type="protein sequence ID" value="BAU27004.1"/>
    <property type="molecule type" value="Genomic_DNA"/>
</dbReference>
<gene>
    <name evidence="6" type="primary">rng</name>
    <name evidence="6" type="ORF">CB4_01173</name>
</gene>
<evidence type="ECO:0000256" key="5">
    <source>
        <dbReference type="ARBA" id="ARBA00022884"/>
    </source>
</evidence>
<evidence type="ECO:0000256" key="2">
    <source>
        <dbReference type="ARBA" id="ARBA00022723"/>
    </source>
</evidence>
<evidence type="ECO:0000256" key="1">
    <source>
        <dbReference type="ARBA" id="ARBA00001946"/>
    </source>
</evidence>
<evidence type="ECO:0000256" key="4">
    <source>
        <dbReference type="ARBA" id="ARBA00022842"/>
    </source>
</evidence>
<dbReference type="GO" id="GO:0016787">
    <property type="term" value="F:hydrolase activity"/>
    <property type="evidence" value="ECO:0007669"/>
    <property type="project" value="UniProtKB-KW"/>
</dbReference>
<keyword evidence="7" id="KW-1185">Reference proteome</keyword>
<dbReference type="OrthoDB" id="9804278at2"/>
<evidence type="ECO:0000313" key="7">
    <source>
        <dbReference type="Proteomes" id="UP000217696"/>
    </source>
</evidence>
<dbReference type="InterPro" id="IPR004659">
    <property type="entry name" value="RNase_E/G"/>
</dbReference>
<protein>
    <submittedName>
        <fullName evidence="6">Ribonuclease G</fullName>
        <ecNumber evidence="6">3.1.26.-</ecNumber>
    </submittedName>
</protein>
<keyword evidence="2" id="KW-0479">Metal-binding</keyword>
<dbReference type="EC" id="3.1.26.-" evidence="6"/>
<dbReference type="PANTHER" id="PTHR30001">
    <property type="entry name" value="RIBONUCLEASE"/>
    <property type="match status" value="1"/>
</dbReference>
<keyword evidence="5" id="KW-0694">RNA-binding</keyword>
<dbReference type="GO" id="GO:0004540">
    <property type="term" value="F:RNA nuclease activity"/>
    <property type="evidence" value="ECO:0007669"/>
    <property type="project" value="InterPro"/>
</dbReference>
<dbReference type="GO" id="GO:0006364">
    <property type="term" value="P:rRNA processing"/>
    <property type="evidence" value="ECO:0007669"/>
    <property type="project" value="TreeGrafter"/>
</dbReference>
<dbReference type="NCBIfam" id="TIGR00757">
    <property type="entry name" value="RNaseEG"/>
    <property type="match status" value="1"/>
</dbReference>
<evidence type="ECO:0000313" key="6">
    <source>
        <dbReference type="EMBL" id="BAU27004.1"/>
    </source>
</evidence>
<dbReference type="KEGG" id="asoc:CB4_01173"/>
<evidence type="ECO:0000256" key="3">
    <source>
        <dbReference type="ARBA" id="ARBA00022801"/>
    </source>
</evidence>
<dbReference type="SUPFAM" id="SSF50249">
    <property type="entry name" value="Nucleic acid-binding proteins"/>
    <property type="match status" value="1"/>
</dbReference>
<dbReference type="SMART" id="SM00316">
    <property type="entry name" value="S1"/>
    <property type="match status" value="1"/>
</dbReference>
<dbReference type="GO" id="GO:0003723">
    <property type="term" value="F:RNA binding"/>
    <property type="evidence" value="ECO:0007669"/>
    <property type="project" value="UniProtKB-KW"/>
</dbReference>
<sequence length="480" mass="54663">MRRIVVNGVGRETRVAILEQKRLMEYYLERPEADRIVGNIYRGRVENVLPGMQAAFVDIGTGKNAFLYIDDCLSPGEEGKHKPAINQVVTQGQEIVVQVSKESFGTKGARVTTQVSLPGRYGVFMPEVDYIGISRRIQQESERTRLRNIAAEALGPGEGTIIRTLAEGASREELAADIAFLRARWQRAWDEAKDRKSPVLVHRDMDLISRVARDMLSEEVEELVVDSRACYQEIRELLAHYRPSLTDRVKLYGEPEDLFVHYGVESEIEKALRRKVWLKNGGYLVIDQTEAMTVFDVNTGKFTGNHDLEETVVKTNVEACWEIARQLRLRRIGGIIIIDFIDMKQDEHRARVLDAMSQELRKDRTKTHLLGFTKLGLLEMTRKKEHQTLSDTLLRLCPSCDGRGRILSEETLLGALERELIAHGRDDRNESVTVEVHPHVLAFLAPHRDELARASGLDVRCCPNELLDQQSYRITQLGRK</sequence>
<dbReference type="InterPro" id="IPR019307">
    <property type="entry name" value="RNA-bd_AU-1/RNase_E/G"/>
</dbReference>
<dbReference type="GO" id="GO:0046872">
    <property type="term" value="F:metal ion binding"/>
    <property type="evidence" value="ECO:0007669"/>
    <property type="project" value="UniProtKB-KW"/>
</dbReference>
<dbReference type="PANTHER" id="PTHR30001:SF0">
    <property type="entry name" value="RIBONUCLEASE G"/>
    <property type="match status" value="1"/>
</dbReference>